<feature type="compositionally biased region" description="Basic residues" evidence="1">
    <location>
        <begin position="11"/>
        <end position="30"/>
    </location>
</feature>
<dbReference type="HOGENOM" id="CLU_2112504_0_0_1"/>
<proteinExistence type="predicted"/>
<organism evidence="2 4">
    <name type="scientific">Medicago truncatula</name>
    <name type="common">Barrel medic</name>
    <name type="synonym">Medicago tribuloides</name>
    <dbReference type="NCBI Taxonomy" id="3880"/>
    <lineage>
        <taxon>Eukaryota</taxon>
        <taxon>Viridiplantae</taxon>
        <taxon>Streptophyta</taxon>
        <taxon>Embryophyta</taxon>
        <taxon>Tracheophyta</taxon>
        <taxon>Spermatophyta</taxon>
        <taxon>Magnoliopsida</taxon>
        <taxon>eudicotyledons</taxon>
        <taxon>Gunneridae</taxon>
        <taxon>Pentapetalae</taxon>
        <taxon>rosids</taxon>
        <taxon>fabids</taxon>
        <taxon>Fabales</taxon>
        <taxon>Fabaceae</taxon>
        <taxon>Papilionoideae</taxon>
        <taxon>50 kb inversion clade</taxon>
        <taxon>NPAAA clade</taxon>
        <taxon>Hologalegina</taxon>
        <taxon>IRL clade</taxon>
        <taxon>Trifolieae</taxon>
        <taxon>Medicago</taxon>
    </lineage>
</organism>
<evidence type="ECO:0000313" key="3">
    <source>
        <dbReference type="EnsemblPlants" id="KEH29451"/>
    </source>
</evidence>
<evidence type="ECO:0000256" key="1">
    <source>
        <dbReference type="SAM" id="MobiDB-lite"/>
    </source>
</evidence>
<reference evidence="2 4" key="1">
    <citation type="journal article" date="2011" name="Nature">
        <title>The Medicago genome provides insight into the evolution of rhizobial symbioses.</title>
        <authorList>
            <person name="Young N.D."/>
            <person name="Debelle F."/>
            <person name="Oldroyd G.E."/>
            <person name="Geurts R."/>
            <person name="Cannon S.B."/>
            <person name="Udvardi M.K."/>
            <person name="Benedito V.A."/>
            <person name="Mayer K.F."/>
            <person name="Gouzy J."/>
            <person name="Schoof H."/>
            <person name="Van de Peer Y."/>
            <person name="Proost S."/>
            <person name="Cook D.R."/>
            <person name="Meyers B.C."/>
            <person name="Spannagl M."/>
            <person name="Cheung F."/>
            <person name="De Mita S."/>
            <person name="Krishnakumar V."/>
            <person name="Gundlach H."/>
            <person name="Zhou S."/>
            <person name="Mudge J."/>
            <person name="Bharti A.K."/>
            <person name="Murray J.D."/>
            <person name="Naoumkina M.A."/>
            <person name="Rosen B."/>
            <person name="Silverstein K.A."/>
            <person name="Tang H."/>
            <person name="Rombauts S."/>
            <person name="Zhao P.X."/>
            <person name="Zhou P."/>
            <person name="Barbe V."/>
            <person name="Bardou P."/>
            <person name="Bechner M."/>
            <person name="Bellec A."/>
            <person name="Berger A."/>
            <person name="Berges H."/>
            <person name="Bidwell S."/>
            <person name="Bisseling T."/>
            <person name="Choisne N."/>
            <person name="Couloux A."/>
            <person name="Denny R."/>
            <person name="Deshpande S."/>
            <person name="Dai X."/>
            <person name="Doyle J.J."/>
            <person name="Dudez A.M."/>
            <person name="Farmer A.D."/>
            <person name="Fouteau S."/>
            <person name="Franken C."/>
            <person name="Gibelin C."/>
            <person name="Gish J."/>
            <person name="Goldstein S."/>
            <person name="Gonzalez A.J."/>
            <person name="Green P.J."/>
            <person name="Hallab A."/>
            <person name="Hartog M."/>
            <person name="Hua A."/>
            <person name="Humphray S.J."/>
            <person name="Jeong D.H."/>
            <person name="Jing Y."/>
            <person name="Jocker A."/>
            <person name="Kenton S.M."/>
            <person name="Kim D.J."/>
            <person name="Klee K."/>
            <person name="Lai H."/>
            <person name="Lang C."/>
            <person name="Lin S."/>
            <person name="Macmil S.L."/>
            <person name="Magdelenat G."/>
            <person name="Matthews L."/>
            <person name="McCorrison J."/>
            <person name="Monaghan E.L."/>
            <person name="Mun J.H."/>
            <person name="Najar F.Z."/>
            <person name="Nicholson C."/>
            <person name="Noirot C."/>
            <person name="O'Bleness M."/>
            <person name="Paule C.R."/>
            <person name="Poulain J."/>
            <person name="Prion F."/>
            <person name="Qin B."/>
            <person name="Qu C."/>
            <person name="Retzel E.F."/>
            <person name="Riddle C."/>
            <person name="Sallet E."/>
            <person name="Samain S."/>
            <person name="Samson N."/>
            <person name="Sanders I."/>
            <person name="Saurat O."/>
            <person name="Scarpelli C."/>
            <person name="Schiex T."/>
            <person name="Segurens B."/>
            <person name="Severin A.J."/>
            <person name="Sherrier D.J."/>
            <person name="Shi R."/>
            <person name="Sims S."/>
            <person name="Singer S.R."/>
            <person name="Sinharoy S."/>
            <person name="Sterck L."/>
            <person name="Viollet A."/>
            <person name="Wang B.B."/>
            <person name="Wang K."/>
            <person name="Wang M."/>
            <person name="Wang X."/>
            <person name="Warfsmann J."/>
            <person name="Weissenbach J."/>
            <person name="White D.D."/>
            <person name="White J.D."/>
            <person name="Wiley G.B."/>
            <person name="Wincker P."/>
            <person name="Xing Y."/>
            <person name="Yang L."/>
            <person name="Yao Z."/>
            <person name="Ying F."/>
            <person name="Zhai J."/>
            <person name="Zhou L."/>
            <person name="Zuber A."/>
            <person name="Denarie J."/>
            <person name="Dixon R.A."/>
            <person name="May G.D."/>
            <person name="Schwartz D.C."/>
            <person name="Rogers J."/>
            <person name="Quetier F."/>
            <person name="Town C.D."/>
            <person name="Roe B.A."/>
        </authorList>
    </citation>
    <scope>NUCLEOTIDE SEQUENCE [LARGE SCALE GENOMIC DNA]</scope>
    <source>
        <strain evidence="2">A17</strain>
        <strain evidence="3 4">cv. Jemalong A17</strain>
    </source>
</reference>
<dbReference type="EMBL" id="CM001220">
    <property type="protein sequence ID" value="KEH29451.1"/>
    <property type="molecule type" value="Genomic_DNA"/>
</dbReference>
<reference evidence="2 4" key="2">
    <citation type="journal article" date="2014" name="BMC Genomics">
        <title>An improved genome release (version Mt4.0) for the model legume Medicago truncatula.</title>
        <authorList>
            <person name="Tang H."/>
            <person name="Krishnakumar V."/>
            <person name="Bidwell S."/>
            <person name="Rosen B."/>
            <person name="Chan A."/>
            <person name="Zhou S."/>
            <person name="Gentzbittel L."/>
            <person name="Childs K.L."/>
            <person name="Yandell M."/>
            <person name="Gundlach H."/>
            <person name="Mayer K.F."/>
            <person name="Schwartz D.C."/>
            <person name="Town C.D."/>
        </authorList>
    </citation>
    <scope>GENOME REANNOTATION</scope>
    <source>
        <strain evidence="2">A17</strain>
        <strain evidence="3 4">cv. Jemalong A17</strain>
    </source>
</reference>
<gene>
    <name evidence="2" type="ordered locus">MTR_4g036890</name>
</gene>
<reference evidence="3" key="3">
    <citation type="submission" date="2015-04" db="UniProtKB">
        <authorList>
            <consortium name="EnsemblPlants"/>
        </authorList>
    </citation>
    <scope>IDENTIFICATION</scope>
    <source>
        <strain evidence="3">cv. Jemalong A17</strain>
    </source>
</reference>
<feature type="region of interest" description="Disordered" evidence="1">
    <location>
        <begin position="1"/>
        <end position="30"/>
    </location>
</feature>
<dbReference type="AlphaFoldDB" id="A0A072UJ60"/>
<protein>
    <submittedName>
        <fullName evidence="2 3">Uncharacterized protein</fullName>
    </submittedName>
</protein>
<accession>A0A072UJ60</accession>
<keyword evidence="4" id="KW-1185">Reference proteome</keyword>
<dbReference type="EnsemblPlants" id="KEH29451">
    <property type="protein sequence ID" value="KEH29451"/>
    <property type="gene ID" value="MTR_4g036890"/>
</dbReference>
<feature type="region of interest" description="Disordered" evidence="1">
    <location>
        <begin position="50"/>
        <end position="75"/>
    </location>
</feature>
<feature type="compositionally biased region" description="Polar residues" evidence="1">
    <location>
        <begin position="58"/>
        <end position="75"/>
    </location>
</feature>
<dbReference type="Proteomes" id="UP000002051">
    <property type="component" value="Chromosome 4"/>
</dbReference>
<sequence length="115" mass="13518">MSSDLDISKKNKDKKWTKKHRNEHRQRPRGGLKKVVWRCSLDAAPHNLLSGEIHAPHSNPQSRATHLQTQTNSPNPFRSSIDDVYWLFPMSGWNNVYYVYYWNNVPHFLGDLCRT</sequence>
<name>A0A072UJ60_MEDTR</name>
<feature type="compositionally biased region" description="Basic and acidic residues" evidence="1">
    <location>
        <begin position="1"/>
        <end position="10"/>
    </location>
</feature>
<evidence type="ECO:0000313" key="2">
    <source>
        <dbReference type="EMBL" id="KEH29451.1"/>
    </source>
</evidence>
<evidence type="ECO:0000313" key="4">
    <source>
        <dbReference type="Proteomes" id="UP000002051"/>
    </source>
</evidence>